<organism evidence="3 4">
    <name type="scientific">Tetranychus urticae</name>
    <name type="common">Two-spotted spider mite</name>
    <dbReference type="NCBI Taxonomy" id="32264"/>
    <lineage>
        <taxon>Eukaryota</taxon>
        <taxon>Metazoa</taxon>
        <taxon>Ecdysozoa</taxon>
        <taxon>Arthropoda</taxon>
        <taxon>Chelicerata</taxon>
        <taxon>Arachnida</taxon>
        <taxon>Acari</taxon>
        <taxon>Acariformes</taxon>
        <taxon>Trombidiformes</taxon>
        <taxon>Prostigmata</taxon>
        <taxon>Eleutherengona</taxon>
        <taxon>Raphignathae</taxon>
        <taxon>Tetranychoidea</taxon>
        <taxon>Tetranychidae</taxon>
        <taxon>Tetranychus</taxon>
    </lineage>
</organism>
<dbReference type="HOGENOM" id="CLU_1125794_0_0_1"/>
<proteinExistence type="predicted"/>
<reference evidence="4" key="1">
    <citation type="submission" date="2011-08" db="EMBL/GenBank/DDBJ databases">
        <authorList>
            <person name="Rombauts S."/>
        </authorList>
    </citation>
    <scope>NUCLEOTIDE SEQUENCE</scope>
    <source>
        <strain evidence="4">London</strain>
    </source>
</reference>
<dbReference type="EnsemblMetazoa" id="tetur08g00580.1">
    <property type="protein sequence ID" value="tetur08g00580.1"/>
    <property type="gene ID" value="tetur08g00580"/>
</dbReference>
<name>T1KAJ2_TETUR</name>
<gene>
    <name evidence="3" type="primary">107362828</name>
</gene>
<dbReference type="AlphaFoldDB" id="T1KAJ2"/>
<evidence type="ECO:0000256" key="2">
    <source>
        <dbReference type="SAM" id="MobiDB-lite"/>
    </source>
</evidence>
<evidence type="ECO:0000256" key="1">
    <source>
        <dbReference type="SAM" id="Coils"/>
    </source>
</evidence>
<feature type="compositionally biased region" description="Basic and acidic residues" evidence="2">
    <location>
        <begin position="22"/>
        <end position="36"/>
    </location>
</feature>
<evidence type="ECO:0000313" key="4">
    <source>
        <dbReference type="Proteomes" id="UP000015104"/>
    </source>
</evidence>
<dbReference type="EMBL" id="CAEY01001940">
    <property type="status" value="NOT_ANNOTATED_CDS"/>
    <property type="molecule type" value="Genomic_DNA"/>
</dbReference>
<keyword evidence="1" id="KW-0175">Coiled coil</keyword>
<sequence>MEVSQSHKNFAKTDPDSDSEQMDSRDAEEINSKDDIPTEIPLKKVIKDISNLPNGIMAAKSFSETSDSCFSSSISDGKKKAKINDKEDSLGQLLLLMLKKCEKIEDKIENLDKKLSTETEDVSKLKTIEVRSKNPMSAHYYRIKVVQNGVTLHGEEHFQQCKKLAKFMKETGLYRCNCEKCQNSGDFYEGKLKDVYYHIRKTQGIFLKCTYCPKGSTHSMAKLRDHIRKLHPCEGESCINQEIDSDD</sequence>
<feature type="coiled-coil region" evidence="1">
    <location>
        <begin position="94"/>
        <end position="121"/>
    </location>
</feature>
<feature type="region of interest" description="Disordered" evidence="2">
    <location>
        <begin position="1"/>
        <end position="36"/>
    </location>
</feature>
<evidence type="ECO:0000313" key="3">
    <source>
        <dbReference type="EnsemblMetazoa" id="tetur08g00580.1"/>
    </source>
</evidence>
<accession>T1KAJ2</accession>
<reference evidence="3" key="2">
    <citation type="submission" date="2015-06" db="UniProtKB">
        <authorList>
            <consortium name="EnsemblMetazoa"/>
        </authorList>
    </citation>
    <scope>IDENTIFICATION</scope>
</reference>
<dbReference type="Proteomes" id="UP000015104">
    <property type="component" value="Unassembled WGS sequence"/>
</dbReference>
<protein>
    <submittedName>
        <fullName evidence="3">Uncharacterized protein</fullName>
    </submittedName>
</protein>
<keyword evidence="4" id="KW-1185">Reference proteome</keyword>
<dbReference type="KEGG" id="tut:107362828"/>